<feature type="domain" description="SnoaL-like" evidence="1">
    <location>
        <begin position="20"/>
        <end position="98"/>
    </location>
</feature>
<dbReference type="InterPro" id="IPR032710">
    <property type="entry name" value="NTF2-like_dom_sf"/>
</dbReference>
<sequence length="119" mass="12927">MTSADPRQPAREPNDLGRFFLERVNAGDLDGLVALYEPDAVLEFPPGTVVVGHEQIRRVYSELLAARPRLEPGVQAPALAHGDLALTSTRLTDGGATAEIARRQADGTWLWAVDQPTVR</sequence>
<evidence type="ECO:0000259" key="1">
    <source>
        <dbReference type="Pfam" id="PF12680"/>
    </source>
</evidence>
<proteinExistence type="predicted"/>
<keyword evidence="3" id="KW-1185">Reference proteome</keyword>
<reference evidence="3" key="1">
    <citation type="journal article" date="2019" name="Int. J. Syst. Evol. Microbiol.">
        <title>The Global Catalogue of Microorganisms (GCM) 10K type strain sequencing project: providing services to taxonomists for standard genome sequencing and annotation.</title>
        <authorList>
            <consortium name="The Broad Institute Genomics Platform"/>
            <consortium name="The Broad Institute Genome Sequencing Center for Infectious Disease"/>
            <person name="Wu L."/>
            <person name="Ma J."/>
        </authorList>
    </citation>
    <scope>NUCLEOTIDE SEQUENCE [LARGE SCALE GENOMIC DNA]</scope>
    <source>
        <strain evidence="3">CCM 8653</strain>
    </source>
</reference>
<dbReference type="RefSeq" id="WP_188523258.1">
    <property type="nucleotide sequence ID" value="NZ_BMDG01000005.1"/>
</dbReference>
<name>A0ABQ2B4A3_9MICO</name>
<dbReference type="Pfam" id="PF12680">
    <property type="entry name" value="SnoaL_2"/>
    <property type="match status" value="1"/>
</dbReference>
<protein>
    <recommendedName>
        <fullName evidence="1">SnoaL-like domain-containing protein</fullName>
    </recommendedName>
</protein>
<gene>
    <name evidence="2" type="ORF">GCM10007368_17010</name>
</gene>
<accession>A0ABQ2B4A3</accession>
<dbReference type="EMBL" id="BMDG01000005">
    <property type="protein sequence ID" value="GGI07607.1"/>
    <property type="molecule type" value="Genomic_DNA"/>
</dbReference>
<dbReference type="SUPFAM" id="SSF54427">
    <property type="entry name" value="NTF2-like"/>
    <property type="match status" value="1"/>
</dbReference>
<comment type="caution">
    <text evidence="2">The sequence shown here is derived from an EMBL/GenBank/DDBJ whole genome shotgun (WGS) entry which is preliminary data.</text>
</comment>
<dbReference type="Gene3D" id="3.10.450.50">
    <property type="match status" value="1"/>
</dbReference>
<evidence type="ECO:0000313" key="2">
    <source>
        <dbReference type="EMBL" id="GGI07607.1"/>
    </source>
</evidence>
<dbReference type="Proteomes" id="UP000632535">
    <property type="component" value="Unassembled WGS sequence"/>
</dbReference>
<organism evidence="2 3">
    <name type="scientific">Isoptericola cucumis</name>
    <dbReference type="NCBI Taxonomy" id="1776856"/>
    <lineage>
        <taxon>Bacteria</taxon>
        <taxon>Bacillati</taxon>
        <taxon>Actinomycetota</taxon>
        <taxon>Actinomycetes</taxon>
        <taxon>Micrococcales</taxon>
        <taxon>Promicromonosporaceae</taxon>
        <taxon>Isoptericola</taxon>
    </lineage>
</organism>
<evidence type="ECO:0000313" key="3">
    <source>
        <dbReference type="Proteomes" id="UP000632535"/>
    </source>
</evidence>
<dbReference type="InterPro" id="IPR037401">
    <property type="entry name" value="SnoaL-like"/>
</dbReference>